<gene>
    <name evidence="6" type="ORF">ISU07_04920</name>
</gene>
<dbReference type="PANTHER" id="PTHR47506:SF1">
    <property type="entry name" value="HTH-TYPE TRANSCRIPTIONAL REGULATOR YJDC"/>
    <property type="match status" value="1"/>
</dbReference>
<evidence type="ECO:0000256" key="2">
    <source>
        <dbReference type="ARBA" id="ARBA00023125"/>
    </source>
</evidence>
<dbReference type="Pfam" id="PF00440">
    <property type="entry name" value="TetR_N"/>
    <property type="match status" value="1"/>
</dbReference>
<feature type="DNA-binding region" description="H-T-H motif" evidence="4">
    <location>
        <begin position="31"/>
        <end position="50"/>
    </location>
</feature>
<dbReference type="Gene3D" id="1.10.357.10">
    <property type="entry name" value="Tetracycline Repressor, domain 2"/>
    <property type="match status" value="1"/>
</dbReference>
<dbReference type="SUPFAM" id="SSF46689">
    <property type="entry name" value="Homeodomain-like"/>
    <property type="match status" value="1"/>
</dbReference>
<evidence type="ECO:0000256" key="3">
    <source>
        <dbReference type="ARBA" id="ARBA00023163"/>
    </source>
</evidence>
<feature type="domain" description="HTH tetR-type" evidence="5">
    <location>
        <begin position="8"/>
        <end position="68"/>
    </location>
</feature>
<dbReference type="PROSITE" id="PS50977">
    <property type="entry name" value="HTH_TETR_2"/>
    <property type="match status" value="1"/>
</dbReference>
<dbReference type="GO" id="GO:0003677">
    <property type="term" value="F:DNA binding"/>
    <property type="evidence" value="ECO:0007669"/>
    <property type="project" value="UniProtKB-UniRule"/>
</dbReference>
<accession>A0A930VCI3</accession>
<reference evidence="6" key="1">
    <citation type="submission" date="2020-11" db="EMBL/GenBank/DDBJ databases">
        <title>Nocardioides sp. nov., isolated from Soil of Cynanchum wilfordii Hemsley rhizosphere.</title>
        <authorList>
            <person name="Lee J.-S."/>
            <person name="Suh M.K."/>
            <person name="Kim J.-S."/>
        </authorList>
    </citation>
    <scope>NUCLEOTIDE SEQUENCE</scope>
    <source>
        <strain evidence="6">KCTC 19275</strain>
    </source>
</reference>
<evidence type="ECO:0000313" key="6">
    <source>
        <dbReference type="EMBL" id="MBF4762458.1"/>
    </source>
</evidence>
<organism evidence="6 7">
    <name type="scientific">Nocardioides islandensis</name>
    <dbReference type="NCBI Taxonomy" id="433663"/>
    <lineage>
        <taxon>Bacteria</taxon>
        <taxon>Bacillati</taxon>
        <taxon>Actinomycetota</taxon>
        <taxon>Actinomycetes</taxon>
        <taxon>Propionibacteriales</taxon>
        <taxon>Nocardioidaceae</taxon>
        <taxon>Nocardioides</taxon>
    </lineage>
</organism>
<dbReference type="InterPro" id="IPR009057">
    <property type="entry name" value="Homeodomain-like_sf"/>
</dbReference>
<dbReference type="Proteomes" id="UP000640489">
    <property type="component" value="Unassembled WGS sequence"/>
</dbReference>
<keyword evidence="3" id="KW-0804">Transcription</keyword>
<dbReference type="PANTHER" id="PTHR47506">
    <property type="entry name" value="TRANSCRIPTIONAL REGULATORY PROTEIN"/>
    <property type="match status" value="1"/>
</dbReference>
<name>A0A930VCI3_9ACTN</name>
<dbReference type="InterPro" id="IPR001647">
    <property type="entry name" value="HTH_TetR"/>
</dbReference>
<evidence type="ECO:0000259" key="5">
    <source>
        <dbReference type="PROSITE" id="PS50977"/>
    </source>
</evidence>
<protein>
    <submittedName>
        <fullName evidence="6">TetR/AcrR family transcriptional regulator</fullName>
    </submittedName>
</protein>
<keyword evidence="1" id="KW-0805">Transcription regulation</keyword>
<comment type="caution">
    <text evidence="6">The sequence shown here is derived from an EMBL/GenBank/DDBJ whole genome shotgun (WGS) entry which is preliminary data.</text>
</comment>
<dbReference type="AlphaFoldDB" id="A0A930VCI3"/>
<dbReference type="RefSeq" id="WP_194705570.1">
    <property type="nucleotide sequence ID" value="NZ_JADKPN010000001.1"/>
</dbReference>
<proteinExistence type="predicted"/>
<evidence type="ECO:0000313" key="7">
    <source>
        <dbReference type="Proteomes" id="UP000640489"/>
    </source>
</evidence>
<keyword evidence="2 4" id="KW-0238">DNA-binding</keyword>
<dbReference type="EMBL" id="JADKPN010000001">
    <property type="protein sequence ID" value="MBF4762458.1"/>
    <property type="molecule type" value="Genomic_DNA"/>
</dbReference>
<sequence>MATGKRESLTAADWTEAALTALARGGLAAVAVEPLAKDLGATKGSFYWHFADRNELLVATLALWERRDTDRVIGAIGESGDATARLRRLLRLAFTSVPDDGTAGAVGTVELALQASAAHPLVAPALRRVTERRLGFLTRLYTELGLSPARARDRGLLAYTAFLGHAQLAHATPGLLPGGRAFTTHVDQMTETLMRLGD</sequence>
<evidence type="ECO:0000256" key="1">
    <source>
        <dbReference type="ARBA" id="ARBA00023015"/>
    </source>
</evidence>
<keyword evidence="7" id="KW-1185">Reference proteome</keyword>
<evidence type="ECO:0000256" key="4">
    <source>
        <dbReference type="PROSITE-ProRule" id="PRU00335"/>
    </source>
</evidence>